<dbReference type="Proteomes" id="UP001217417">
    <property type="component" value="Unassembled WGS sequence"/>
</dbReference>
<protein>
    <submittedName>
        <fullName evidence="2">Uncharacterized protein</fullName>
    </submittedName>
</protein>
<gene>
    <name evidence="2" type="ORF">POJ06DRAFT_260383</name>
</gene>
<accession>A0AAD7QM73</accession>
<feature type="region of interest" description="Disordered" evidence="1">
    <location>
        <begin position="168"/>
        <end position="195"/>
    </location>
</feature>
<sequence>MASKAPTHYNDTLPIYFANATSGSGTVKSGGALHKQLLRANRQQHQQNQVCETPGVPHIAAENRGGIEQSTETTAEEVLELLEKLLSLKSALPSRELSHYSSKLRMVVRSLPETYLLALDKVLRLVVSRFDKNSAKDELVRFMMLESGVASWGTGLRRIIDGCEVSLASPPESDSGVSRPPSESSWVEVSKDEWQ</sequence>
<organism evidence="2 3">
    <name type="scientific">Lipomyces tetrasporus</name>
    <dbReference type="NCBI Taxonomy" id="54092"/>
    <lineage>
        <taxon>Eukaryota</taxon>
        <taxon>Fungi</taxon>
        <taxon>Dikarya</taxon>
        <taxon>Ascomycota</taxon>
        <taxon>Saccharomycotina</taxon>
        <taxon>Lipomycetes</taxon>
        <taxon>Lipomycetales</taxon>
        <taxon>Lipomycetaceae</taxon>
        <taxon>Lipomyces</taxon>
    </lineage>
</organism>
<evidence type="ECO:0000256" key="1">
    <source>
        <dbReference type="SAM" id="MobiDB-lite"/>
    </source>
</evidence>
<evidence type="ECO:0000313" key="2">
    <source>
        <dbReference type="EMBL" id="KAJ8097876.1"/>
    </source>
</evidence>
<keyword evidence="3" id="KW-1185">Reference proteome</keyword>
<dbReference type="RefSeq" id="XP_056041326.1">
    <property type="nucleotide sequence ID" value="XM_056188480.1"/>
</dbReference>
<name>A0AAD7QM73_9ASCO</name>
<proteinExistence type="predicted"/>
<dbReference type="AlphaFoldDB" id="A0AAD7QM73"/>
<reference evidence="2" key="1">
    <citation type="submission" date="2023-03" db="EMBL/GenBank/DDBJ databases">
        <title>Near-Complete genome sequence of Lipomyces tetrasporous NRRL Y-64009, an oleaginous yeast capable of growing on lignocellulosic hydrolysates.</title>
        <authorList>
            <consortium name="Lawrence Berkeley National Laboratory"/>
            <person name="Jagtap S.S."/>
            <person name="Liu J.-J."/>
            <person name="Walukiewicz H.E."/>
            <person name="Pangilinan J."/>
            <person name="Lipzen A."/>
            <person name="Ahrendt S."/>
            <person name="Koriabine M."/>
            <person name="Cobaugh K."/>
            <person name="Salamov A."/>
            <person name="Yoshinaga Y."/>
            <person name="Ng V."/>
            <person name="Daum C."/>
            <person name="Grigoriev I.V."/>
            <person name="Slininger P.J."/>
            <person name="Dien B.S."/>
            <person name="Jin Y.-S."/>
            <person name="Rao C.V."/>
        </authorList>
    </citation>
    <scope>NUCLEOTIDE SEQUENCE</scope>
    <source>
        <strain evidence="2">NRRL Y-64009</strain>
    </source>
</reference>
<dbReference type="EMBL" id="JARPMG010000010">
    <property type="protein sequence ID" value="KAJ8097876.1"/>
    <property type="molecule type" value="Genomic_DNA"/>
</dbReference>
<comment type="caution">
    <text evidence="2">The sequence shown here is derived from an EMBL/GenBank/DDBJ whole genome shotgun (WGS) entry which is preliminary data.</text>
</comment>
<evidence type="ECO:0000313" key="3">
    <source>
        <dbReference type="Proteomes" id="UP001217417"/>
    </source>
</evidence>
<dbReference type="GeneID" id="80883646"/>